<protein>
    <submittedName>
        <fullName evidence="1">Uncharacterized protein</fullName>
    </submittedName>
</protein>
<proteinExistence type="predicted"/>
<gene>
    <name evidence="1" type="ORF">Syun_003700</name>
</gene>
<sequence length="64" mass="7051">MLGNQAEERSRFCDSHGGCALGDPTAVLRNLSDKAVREAEEYGAKLKKSSSGSPWLVIMTRLRR</sequence>
<comment type="caution">
    <text evidence="1">The sequence shown here is derived from an EMBL/GenBank/DDBJ whole genome shotgun (WGS) entry which is preliminary data.</text>
</comment>
<evidence type="ECO:0000313" key="1">
    <source>
        <dbReference type="EMBL" id="KAK9162798.1"/>
    </source>
</evidence>
<dbReference type="AlphaFoldDB" id="A0AAP0L337"/>
<evidence type="ECO:0000313" key="2">
    <source>
        <dbReference type="Proteomes" id="UP001420932"/>
    </source>
</evidence>
<organism evidence="1 2">
    <name type="scientific">Stephania yunnanensis</name>
    <dbReference type="NCBI Taxonomy" id="152371"/>
    <lineage>
        <taxon>Eukaryota</taxon>
        <taxon>Viridiplantae</taxon>
        <taxon>Streptophyta</taxon>
        <taxon>Embryophyta</taxon>
        <taxon>Tracheophyta</taxon>
        <taxon>Spermatophyta</taxon>
        <taxon>Magnoliopsida</taxon>
        <taxon>Ranunculales</taxon>
        <taxon>Menispermaceae</taxon>
        <taxon>Menispermoideae</taxon>
        <taxon>Cissampelideae</taxon>
        <taxon>Stephania</taxon>
    </lineage>
</organism>
<keyword evidence="2" id="KW-1185">Reference proteome</keyword>
<name>A0AAP0L337_9MAGN</name>
<dbReference type="Proteomes" id="UP001420932">
    <property type="component" value="Unassembled WGS sequence"/>
</dbReference>
<accession>A0AAP0L337</accession>
<dbReference type="EMBL" id="JBBNAF010000002">
    <property type="protein sequence ID" value="KAK9162798.1"/>
    <property type="molecule type" value="Genomic_DNA"/>
</dbReference>
<reference evidence="1 2" key="1">
    <citation type="submission" date="2024-01" db="EMBL/GenBank/DDBJ databases">
        <title>Genome assemblies of Stephania.</title>
        <authorList>
            <person name="Yang L."/>
        </authorList>
    </citation>
    <scope>NUCLEOTIDE SEQUENCE [LARGE SCALE GENOMIC DNA]</scope>
    <source>
        <strain evidence="1">YNDBR</strain>
        <tissue evidence="1">Leaf</tissue>
    </source>
</reference>